<dbReference type="Pfam" id="PF00512">
    <property type="entry name" value="HisKA"/>
    <property type="match status" value="1"/>
</dbReference>
<dbReference type="PROSITE" id="PS50109">
    <property type="entry name" value="HIS_KIN"/>
    <property type="match status" value="1"/>
</dbReference>
<keyword evidence="3 4" id="KW-0597">Phosphoprotein</keyword>
<keyword evidence="7" id="KW-0472">Membrane</keyword>
<dbReference type="PRINTS" id="PR00344">
    <property type="entry name" value="BCTRLSENSOR"/>
</dbReference>
<dbReference type="Gene3D" id="1.10.287.130">
    <property type="match status" value="1"/>
</dbReference>
<dbReference type="CDD" id="cd00082">
    <property type="entry name" value="HisKA"/>
    <property type="match status" value="1"/>
</dbReference>
<evidence type="ECO:0000259" key="9">
    <source>
        <dbReference type="PROSITE" id="PS50110"/>
    </source>
</evidence>
<keyword evidence="11" id="KW-1185">Reference proteome</keyword>
<dbReference type="SUPFAM" id="SSF55874">
    <property type="entry name" value="ATPase domain of HSP90 chaperone/DNA topoisomerase II/histidine kinase"/>
    <property type="match status" value="1"/>
</dbReference>
<gene>
    <name evidence="10" type="ORF">SAMN05192583_2482</name>
</gene>
<dbReference type="GO" id="GO:0000155">
    <property type="term" value="F:phosphorelay sensor kinase activity"/>
    <property type="evidence" value="ECO:0007669"/>
    <property type="project" value="InterPro"/>
</dbReference>
<dbReference type="SMART" id="SM00388">
    <property type="entry name" value="HisKA"/>
    <property type="match status" value="1"/>
</dbReference>
<dbReference type="EC" id="2.7.13.3" evidence="2"/>
<dbReference type="InterPro" id="IPR036890">
    <property type="entry name" value="HATPase_C_sf"/>
</dbReference>
<protein>
    <recommendedName>
        <fullName evidence="2">histidine kinase</fullName>
        <ecNumber evidence="2">2.7.13.3</ecNumber>
    </recommendedName>
</protein>
<evidence type="ECO:0000256" key="4">
    <source>
        <dbReference type="PROSITE-ProRule" id="PRU00169"/>
    </source>
</evidence>
<dbReference type="AlphaFoldDB" id="A0A1H8FLB6"/>
<dbReference type="STRING" id="1166340.SAMN05192583_2482"/>
<dbReference type="SMART" id="SM00448">
    <property type="entry name" value="REC"/>
    <property type="match status" value="1"/>
</dbReference>
<feature type="coiled-coil region" evidence="5">
    <location>
        <begin position="230"/>
        <end position="274"/>
    </location>
</feature>
<feature type="transmembrane region" description="Helical" evidence="7">
    <location>
        <begin position="26"/>
        <end position="49"/>
    </location>
</feature>
<dbReference type="InterPro" id="IPR036097">
    <property type="entry name" value="HisK_dim/P_sf"/>
</dbReference>
<feature type="transmembrane region" description="Helical" evidence="7">
    <location>
        <begin position="204"/>
        <end position="225"/>
    </location>
</feature>
<evidence type="ECO:0000256" key="6">
    <source>
        <dbReference type="SAM" id="MobiDB-lite"/>
    </source>
</evidence>
<proteinExistence type="predicted"/>
<feature type="domain" description="Histidine kinase" evidence="8">
    <location>
        <begin position="283"/>
        <end position="504"/>
    </location>
</feature>
<dbReference type="Proteomes" id="UP000199206">
    <property type="component" value="Unassembled WGS sequence"/>
</dbReference>
<feature type="region of interest" description="Disordered" evidence="6">
    <location>
        <begin position="644"/>
        <end position="663"/>
    </location>
</feature>
<dbReference type="SUPFAM" id="SSF47384">
    <property type="entry name" value="Homodimeric domain of signal transducing histidine kinase"/>
    <property type="match status" value="1"/>
</dbReference>
<dbReference type="EMBL" id="FOCF01000006">
    <property type="protein sequence ID" value="SEN32436.1"/>
    <property type="molecule type" value="Genomic_DNA"/>
</dbReference>
<keyword evidence="10" id="KW-0418">Kinase</keyword>
<dbReference type="InterPro" id="IPR011006">
    <property type="entry name" value="CheY-like_superfamily"/>
</dbReference>
<dbReference type="PANTHER" id="PTHR43065">
    <property type="entry name" value="SENSOR HISTIDINE KINASE"/>
    <property type="match status" value="1"/>
</dbReference>
<evidence type="ECO:0000256" key="5">
    <source>
        <dbReference type="SAM" id="Coils"/>
    </source>
</evidence>
<dbReference type="InterPro" id="IPR003661">
    <property type="entry name" value="HisK_dim/P_dom"/>
</dbReference>
<dbReference type="Pfam" id="PF00072">
    <property type="entry name" value="Response_reg"/>
    <property type="match status" value="1"/>
</dbReference>
<dbReference type="PANTHER" id="PTHR43065:SF42">
    <property type="entry name" value="TWO-COMPONENT SENSOR PPRA"/>
    <property type="match status" value="1"/>
</dbReference>
<dbReference type="Gene3D" id="3.40.50.2300">
    <property type="match status" value="1"/>
</dbReference>
<comment type="catalytic activity">
    <reaction evidence="1">
        <text>ATP + protein L-histidine = ADP + protein N-phospho-L-histidine.</text>
        <dbReference type="EC" id="2.7.13.3"/>
    </reaction>
</comment>
<keyword evidence="10" id="KW-0808">Transferase</keyword>
<keyword evidence="7" id="KW-0812">Transmembrane</keyword>
<dbReference type="InterPro" id="IPR003594">
    <property type="entry name" value="HATPase_dom"/>
</dbReference>
<dbReference type="InterPro" id="IPR004358">
    <property type="entry name" value="Sig_transdc_His_kin-like_C"/>
</dbReference>
<feature type="domain" description="Response regulatory" evidence="9">
    <location>
        <begin position="527"/>
        <end position="639"/>
    </location>
</feature>
<dbReference type="InterPro" id="IPR001789">
    <property type="entry name" value="Sig_transdc_resp-reg_receiver"/>
</dbReference>
<keyword evidence="7" id="KW-1133">Transmembrane helix</keyword>
<sequence>MSYAVAVERDRGSRIPAKGQGNWRTITLVVMGLLGAATLVALIFILGGATRERDHALRAQTHSYDVMILARSLSGTMARSEASLGRYVISGDRSLGQLYFDQWRLAASQIDRLGRLTHDDAGQAGRMERLRRAFDARGRELAETALATNYGKNSQAFARYYQARKAQPLTALDGTLDAIIARERALLDQRTSAADATVVRASRIAFALAVFGVLLVLGAIALGWVTVMAVEERASAKEEAEDQRERAEELATAVAQATHELRAQEAKLRQAQKMDAVGQLTGGIAHDFNNMLAVVLGGLELAALHLDDHPDLARRNIDSAAEGANRAAALTRRLLAFSREEALRPESLVAADLVTGMSDLLDRTLGDAITLLFDDRSVGWRVRADRVQLENAVLNLAVNARDAMHGRGTLSIATNFRTLKAGEVDGCGAGDHVTLAVTDTGHGMTPEVAERVFEPFFTTKEAGKGTGLGLSQIFAMVDQMGGGIAIDTAPGRGTTVTLFLPRDMAVSAAQPVDAPAPLRPRAPDNLRVLVVEDDPRVLAATMSALEELGHHPIPCDDPLTAPDLLDRHDPVDLVVSDVLMPRQTGPEMVANFAARHGDVAVLFVTGFAGDNNAVDFGDRPVLRKPYTLVGLERAIGAAITAERPRMTSQGTAATMDPDSIAAE</sequence>
<evidence type="ECO:0000256" key="3">
    <source>
        <dbReference type="ARBA" id="ARBA00022553"/>
    </source>
</evidence>
<evidence type="ECO:0000256" key="2">
    <source>
        <dbReference type="ARBA" id="ARBA00012438"/>
    </source>
</evidence>
<accession>A0A1H8FLB6</accession>
<dbReference type="Pfam" id="PF05227">
    <property type="entry name" value="CHASE3"/>
    <property type="match status" value="1"/>
</dbReference>
<evidence type="ECO:0000313" key="11">
    <source>
        <dbReference type="Proteomes" id="UP000199206"/>
    </source>
</evidence>
<keyword evidence="5" id="KW-0175">Coiled coil</keyword>
<evidence type="ECO:0000313" key="10">
    <source>
        <dbReference type="EMBL" id="SEN32436.1"/>
    </source>
</evidence>
<reference evidence="11" key="1">
    <citation type="submission" date="2016-10" db="EMBL/GenBank/DDBJ databases">
        <authorList>
            <person name="Varghese N."/>
            <person name="Submissions S."/>
        </authorList>
    </citation>
    <scope>NUCLEOTIDE SEQUENCE [LARGE SCALE GENOMIC DNA]</scope>
    <source>
        <strain evidence="11">S6-262</strain>
    </source>
</reference>
<dbReference type="OrthoDB" id="9796100at2"/>
<dbReference type="PROSITE" id="PS50110">
    <property type="entry name" value="RESPONSE_REGULATORY"/>
    <property type="match status" value="1"/>
</dbReference>
<dbReference type="SMART" id="SM00387">
    <property type="entry name" value="HATPase_c"/>
    <property type="match status" value="1"/>
</dbReference>
<evidence type="ECO:0000256" key="1">
    <source>
        <dbReference type="ARBA" id="ARBA00000085"/>
    </source>
</evidence>
<dbReference type="Gene3D" id="3.30.565.10">
    <property type="entry name" value="Histidine kinase-like ATPase, C-terminal domain"/>
    <property type="match status" value="1"/>
</dbReference>
<dbReference type="Pfam" id="PF02518">
    <property type="entry name" value="HATPase_c"/>
    <property type="match status" value="1"/>
</dbReference>
<dbReference type="InterPro" id="IPR005467">
    <property type="entry name" value="His_kinase_dom"/>
</dbReference>
<evidence type="ECO:0000256" key="7">
    <source>
        <dbReference type="SAM" id="Phobius"/>
    </source>
</evidence>
<evidence type="ECO:0000259" key="8">
    <source>
        <dbReference type="PROSITE" id="PS50109"/>
    </source>
</evidence>
<feature type="modified residue" description="4-aspartylphosphate" evidence="4">
    <location>
        <position position="577"/>
    </location>
</feature>
<name>A0A1H8FLB6_9SPHN</name>
<dbReference type="SUPFAM" id="SSF52172">
    <property type="entry name" value="CheY-like"/>
    <property type="match status" value="1"/>
</dbReference>
<organism evidence="10 11">
    <name type="scientific">Sphingomonas gellani</name>
    <dbReference type="NCBI Taxonomy" id="1166340"/>
    <lineage>
        <taxon>Bacteria</taxon>
        <taxon>Pseudomonadati</taxon>
        <taxon>Pseudomonadota</taxon>
        <taxon>Alphaproteobacteria</taxon>
        <taxon>Sphingomonadales</taxon>
        <taxon>Sphingomonadaceae</taxon>
        <taxon>Sphingomonas</taxon>
    </lineage>
</organism>
<dbReference type="InterPro" id="IPR007891">
    <property type="entry name" value="CHASE3"/>
</dbReference>